<feature type="domain" description="SNF2 N-terminal" evidence="4">
    <location>
        <begin position="53"/>
        <end position="168"/>
    </location>
</feature>
<dbReference type="Gene3D" id="3.40.50.10810">
    <property type="entry name" value="Tandem AAA-ATPase domain"/>
    <property type="match status" value="1"/>
</dbReference>
<dbReference type="VEuPathDB" id="FungiDB:VP01_2905g3"/>
<accession>A0A0L6V256</accession>
<protein>
    <recommendedName>
        <fullName evidence="4">SNF2 N-terminal domain-containing protein</fullName>
    </recommendedName>
</protein>
<evidence type="ECO:0000313" key="5">
    <source>
        <dbReference type="EMBL" id="KNZ54592.1"/>
    </source>
</evidence>
<dbReference type="STRING" id="27349.A0A0L6V256"/>
<dbReference type="InterPro" id="IPR000330">
    <property type="entry name" value="SNF2_N"/>
</dbReference>
<feature type="region of interest" description="Disordered" evidence="3">
    <location>
        <begin position="1"/>
        <end position="25"/>
    </location>
</feature>
<keyword evidence="1" id="KW-0547">Nucleotide-binding</keyword>
<dbReference type="GO" id="GO:0005524">
    <property type="term" value="F:ATP binding"/>
    <property type="evidence" value="ECO:0007669"/>
    <property type="project" value="InterPro"/>
</dbReference>
<comment type="caution">
    <text evidence="5">The sequence shown here is derived from an EMBL/GenBank/DDBJ whole genome shotgun (WGS) entry which is preliminary data.</text>
</comment>
<evidence type="ECO:0000256" key="3">
    <source>
        <dbReference type="SAM" id="MobiDB-lite"/>
    </source>
</evidence>
<sequence length="172" mass="19347">MSSTSHLKITEQTNRSTKLCHSPPRKKEYTHTISTFRFNGNFDGCQVQLMINQVNAVEFLMCFESDSPSIGETICSRGGIWADEMGLGKAVVTLSLILLTIGMPFKLVTAPLKTIEIWVKEIKQCLNPGGLPFQLFHSKMKLLIGLRNVKKSVIVLATYKRLICFKQVIQLE</sequence>
<evidence type="ECO:0000256" key="2">
    <source>
        <dbReference type="ARBA" id="ARBA00022840"/>
    </source>
</evidence>
<dbReference type="EMBL" id="LAVV01007841">
    <property type="protein sequence ID" value="KNZ54592.1"/>
    <property type="molecule type" value="Genomic_DNA"/>
</dbReference>
<dbReference type="InterPro" id="IPR027417">
    <property type="entry name" value="P-loop_NTPase"/>
</dbReference>
<dbReference type="Pfam" id="PF00176">
    <property type="entry name" value="SNF2-rel_dom"/>
    <property type="match status" value="1"/>
</dbReference>
<dbReference type="InterPro" id="IPR038718">
    <property type="entry name" value="SNF2-like_sf"/>
</dbReference>
<gene>
    <name evidence="5" type="ORF">VP01_2905g3</name>
</gene>
<reference evidence="5 6" key="1">
    <citation type="submission" date="2015-08" db="EMBL/GenBank/DDBJ databases">
        <title>Next Generation Sequencing and Analysis of the Genome of Puccinia sorghi L Schw, the Causal Agent of Maize Common Rust.</title>
        <authorList>
            <person name="Rochi L."/>
            <person name="Burguener G."/>
            <person name="Darino M."/>
            <person name="Turjanski A."/>
            <person name="Kreff E."/>
            <person name="Dieguez M.J."/>
            <person name="Sacco F."/>
        </authorList>
    </citation>
    <scope>NUCLEOTIDE SEQUENCE [LARGE SCALE GENOMIC DNA]</scope>
    <source>
        <strain evidence="5 6">RO10H11247</strain>
    </source>
</reference>
<name>A0A0L6V256_9BASI</name>
<organism evidence="5 6">
    <name type="scientific">Puccinia sorghi</name>
    <dbReference type="NCBI Taxonomy" id="27349"/>
    <lineage>
        <taxon>Eukaryota</taxon>
        <taxon>Fungi</taxon>
        <taxon>Dikarya</taxon>
        <taxon>Basidiomycota</taxon>
        <taxon>Pucciniomycotina</taxon>
        <taxon>Pucciniomycetes</taxon>
        <taxon>Pucciniales</taxon>
        <taxon>Pucciniaceae</taxon>
        <taxon>Puccinia</taxon>
    </lineage>
</organism>
<dbReference type="Proteomes" id="UP000037035">
    <property type="component" value="Unassembled WGS sequence"/>
</dbReference>
<evidence type="ECO:0000259" key="4">
    <source>
        <dbReference type="Pfam" id="PF00176"/>
    </source>
</evidence>
<keyword evidence="6" id="KW-1185">Reference proteome</keyword>
<feature type="compositionally biased region" description="Polar residues" evidence="3">
    <location>
        <begin position="1"/>
        <end position="19"/>
    </location>
</feature>
<keyword evidence="2" id="KW-0067">ATP-binding</keyword>
<evidence type="ECO:0000256" key="1">
    <source>
        <dbReference type="ARBA" id="ARBA00022741"/>
    </source>
</evidence>
<dbReference type="SUPFAM" id="SSF52540">
    <property type="entry name" value="P-loop containing nucleoside triphosphate hydrolases"/>
    <property type="match status" value="1"/>
</dbReference>
<evidence type="ECO:0000313" key="6">
    <source>
        <dbReference type="Proteomes" id="UP000037035"/>
    </source>
</evidence>
<proteinExistence type="predicted"/>
<dbReference type="AlphaFoldDB" id="A0A0L6V256"/>